<dbReference type="PANTHER" id="PTHR36102">
    <property type="entry name" value="CHROMOSOME 10, WHOLE GENOME SHOTGUN SEQUENCE"/>
    <property type="match status" value="1"/>
</dbReference>
<feature type="compositionally biased region" description="Polar residues" evidence="1">
    <location>
        <begin position="388"/>
        <end position="404"/>
    </location>
</feature>
<evidence type="ECO:0000259" key="2">
    <source>
        <dbReference type="Pfam" id="PF11001"/>
    </source>
</evidence>
<dbReference type="Pfam" id="PF11001">
    <property type="entry name" value="AFUB_07903_YDR124W_hel"/>
    <property type="match status" value="1"/>
</dbReference>
<evidence type="ECO:0000313" key="3">
    <source>
        <dbReference type="EMBL" id="GMM44729.1"/>
    </source>
</evidence>
<keyword evidence="4" id="KW-1185">Reference proteome</keyword>
<sequence length="561" mass="63854">MDKTKSLDSQILAVKTLAAEVCKSHNITFIGFFQNSTRTFEQMITEGIDCSTPNASFNNSSLHNISSNSEFQHIISSLVNSNKIVTSSPKNENKYNLDITADHSSSTNKTNISIANESTGASSTSNSYTSNQSYKYLSIDPHDKVDVKNYLYNCFEEFQQIPCKLLAKAWIKVIEPKKQSKYPYKLGDSSKPYWWPHGCIHREPDHLKKDERINLLINILKIFKHKQTDLIYTASVIPGLGPETNNTLNDKIDFGRRRMDILKDMFNLVDQQNNSAIKSLKVIKPGKKFSSQIYHKSKPNISNTSSTSNSNSKIIDTPGRDVYTKFSGVFSTPPSMDTSKLTKDRPLHLPPIVSSNESYYNDLMEYIVTKPDPHTQQTSNYIHIPQIHSNTSSNSLQSPFLSTTEKNKRRNESSTFNTPSQKLLHLSTKPEYEMDLDSKFFVDSNSSSSPYNSKYESHLKHKTPQVQFKAIDYQVSSPPTGIFTVNHTSNYIPNNTLRTLNPSKINKMNQQLYNAINKPKRFDFNPHDDSGKRRKTVKITETKPPIEIHDLDEDVETDYEV</sequence>
<evidence type="ECO:0000256" key="1">
    <source>
        <dbReference type="SAM" id="MobiDB-lite"/>
    </source>
</evidence>
<feature type="region of interest" description="Disordered" evidence="1">
    <location>
        <begin position="388"/>
        <end position="423"/>
    </location>
</feature>
<gene>
    <name evidence="3" type="ORF">DAPK24_013040</name>
</gene>
<evidence type="ECO:0000313" key="4">
    <source>
        <dbReference type="Proteomes" id="UP001378960"/>
    </source>
</evidence>
<feature type="region of interest" description="Disordered" evidence="1">
    <location>
        <begin position="297"/>
        <end position="316"/>
    </location>
</feature>
<reference evidence="3 4" key="1">
    <citation type="journal article" date="2023" name="Elife">
        <title>Identification of key yeast species and microbe-microbe interactions impacting larval growth of Drosophila in the wild.</title>
        <authorList>
            <person name="Mure A."/>
            <person name="Sugiura Y."/>
            <person name="Maeda R."/>
            <person name="Honda K."/>
            <person name="Sakurai N."/>
            <person name="Takahashi Y."/>
            <person name="Watada M."/>
            <person name="Katoh T."/>
            <person name="Gotoh A."/>
            <person name="Gotoh Y."/>
            <person name="Taniguchi I."/>
            <person name="Nakamura K."/>
            <person name="Hayashi T."/>
            <person name="Katayama T."/>
            <person name="Uemura T."/>
            <person name="Hattori Y."/>
        </authorList>
    </citation>
    <scope>NUCLEOTIDE SEQUENCE [LARGE SCALE GENOMIC DNA]</scope>
    <source>
        <strain evidence="3 4">PK-24</strain>
    </source>
</reference>
<name>A0AAV5QZV6_PICKL</name>
<dbReference type="PANTHER" id="PTHR36102:SF1">
    <property type="entry name" value="YDR124W-LIKE HELICAL BUNDLE DOMAIN-CONTAINING PROTEIN"/>
    <property type="match status" value="1"/>
</dbReference>
<proteinExistence type="predicted"/>
<accession>A0AAV5QZV6</accession>
<dbReference type="InterPro" id="IPR021264">
    <property type="entry name" value="AFUB_079030/YDR124W-like"/>
</dbReference>
<dbReference type="InterPro" id="IPR047092">
    <property type="entry name" value="AFUB_07903/YDR124W-like_hel"/>
</dbReference>
<dbReference type="AlphaFoldDB" id="A0AAV5QZV6"/>
<comment type="caution">
    <text evidence="3">The sequence shown here is derived from an EMBL/GenBank/DDBJ whole genome shotgun (WGS) entry which is preliminary data.</text>
</comment>
<organism evidence="3 4">
    <name type="scientific">Pichia kluyveri</name>
    <name type="common">Yeast</name>
    <dbReference type="NCBI Taxonomy" id="36015"/>
    <lineage>
        <taxon>Eukaryota</taxon>
        <taxon>Fungi</taxon>
        <taxon>Dikarya</taxon>
        <taxon>Ascomycota</taxon>
        <taxon>Saccharomycotina</taxon>
        <taxon>Pichiomycetes</taxon>
        <taxon>Pichiales</taxon>
        <taxon>Pichiaceae</taxon>
        <taxon>Pichia</taxon>
    </lineage>
</organism>
<feature type="compositionally biased region" description="Low complexity" evidence="1">
    <location>
        <begin position="299"/>
        <end position="316"/>
    </location>
</feature>
<feature type="domain" description="Subtelomeric hrmA-associated cluster protein AFUB-079030/YDR124W-like helical bundle" evidence="2">
    <location>
        <begin position="143"/>
        <end position="268"/>
    </location>
</feature>
<dbReference type="EMBL" id="BTGB01000001">
    <property type="protein sequence ID" value="GMM44729.1"/>
    <property type="molecule type" value="Genomic_DNA"/>
</dbReference>
<protein>
    <recommendedName>
        <fullName evidence="2">Subtelomeric hrmA-associated cluster protein AFUB-079030/YDR124W-like helical bundle domain-containing protein</fullName>
    </recommendedName>
</protein>
<dbReference type="Proteomes" id="UP001378960">
    <property type="component" value="Unassembled WGS sequence"/>
</dbReference>